<name>A0AAD6U7I2_9AGAR</name>
<dbReference type="InterPro" id="IPR009027">
    <property type="entry name" value="Ribosomal_bL9/RNase_H1_N"/>
</dbReference>
<dbReference type="SUPFAM" id="SSF55658">
    <property type="entry name" value="L9 N-domain-like"/>
    <property type="match status" value="1"/>
</dbReference>
<dbReference type="Pfam" id="PF01693">
    <property type="entry name" value="Cauli_VI"/>
    <property type="match status" value="1"/>
</dbReference>
<dbReference type="InterPro" id="IPR011320">
    <property type="entry name" value="RNase_H1_N"/>
</dbReference>
<evidence type="ECO:0000313" key="2">
    <source>
        <dbReference type="EMBL" id="KAJ7092914.1"/>
    </source>
</evidence>
<proteinExistence type="predicted"/>
<gene>
    <name evidence="2" type="ORF">B0H15DRAFT_947728</name>
</gene>
<dbReference type="EMBL" id="JARJCN010000017">
    <property type="protein sequence ID" value="KAJ7092914.1"/>
    <property type="molecule type" value="Genomic_DNA"/>
</dbReference>
<dbReference type="InterPro" id="IPR037056">
    <property type="entry name" value="RNase_H1_N_sf"/>
</dbReference>
<evidence type="ECO:0000313" key="3">
    <source>
        <dbReference type="Proteomes" id="UP001222325"/>
    </source>
</evidence>
<feature type="domain" description="Ribonuclease H1 N-terminal" evidence="1">
    <location>
        <begin position="83"/>
        <end position="125"/>
    </location>
</feature>
<dbReference type="Proteomes" id="UP001222325">
    <property type="component" value="Unassembled WGS sequence"/>
</dbReference>
<evidence type="ECO:0000259" key="1">
    <source>
        <dbReference type="Pfam" id="PF01693"/>
    </source>
</evidence>
<accession>A0AAD6U7I2</accession>
<keyword evidence="3" id="KW-1185">Reference proteome</keyword>
<organism evidence="2 3">
    <name type="scientific">Mycena belliarum</name>
    <dbReference type="NCBI Taxonomy" id="1033014"/>
    <lineage>
        <taxon>Eukaryota</taxon>
        <taxon>Fungi</taxon>
        <taxon>Dikarya</taxon>
        <taxon>Basidiomycota</taxon>
        <taxon>Agaricomycotina</taxon>
        <taxon>Agaricomycetes</taxon>
        <taxon>Agaricomycetidae</taxon>
        <taxon>Agaricales</taxon>
        <taxon>Marasmiineae</taxon>
        <taxon>Mycenaceae</taxon>
        <taxon>Mycena</taxon>
    </lineage>
</organism>
<dbReference type="AlphaFoldDB" id="A0AAD6U7I2"/>
<reference evidence="2" key="1">
    <citation type="submission" date="2023-03" db="EMBL/GenBank/DDBJ databases">
        <title>Massive genome expansion in bonnet fungi (Mycena s.s.) driven by repeated elements and novel gene families across ecological guilds.</title>
        <authorList>
            <consortium name="Lawrence Berkeley National Laboratory"/>
            <person name="Harder C.B."/>
            <person name="Miyauchi S."/>
            <person name="Viragh M."/>
            <person name="Kuo A."/>
            <person name="Thoen E."/>
            <person name="Andreopoulos B."/>
            <person name="Lu D."/>
            <person name="Skrede I."/>
            <person name="Drula E."/>
            <person name="Henrissat B."/>
            <person name="Morin E."/>
            <person name="Kohler A."/>
            <person name="Barry K."/>
            <person name="LaButti K."/>
            <person name="Morin E."/>
            <person name="Salamov A."/>
            <person name="Lipzen A."/>
            <person name="Mereny Z."/>
            <person name="Hegedus B."/>
            <person name="Baldrian P."/>
            <person name="Stursova M."/>
            <person name="Weitz H."/>
            <person name="Taylor A."/>
            <person name="Grigoriev I.V."/>
            <person name="Nagy L.G."/>
            <person name="Martin F."/>
            <person name="Kauserud H."/>
        </authorList>
    </citation>
    <scope>NUCLEOTIDE SEQUENCE</scope>
    <source>
        <strain evidence="2">CBHHK173m</strain>
    </source>
</reference>
<dbReference type="Gene3D" id="3.40.970.10">
    <property type="entry name" value="Ribonuclease H1, N-terminal domain"/>
    <property type="match status" value="1"/>
</dbReference>
<comment type="caution">
    <text evidence="2">The sequence shown here is derived from an EMBL/GenBank/DDBJ whole genome shotgun (WGS) entry which is preliminary data.</text>
</comment>
<protein>
    <recommendedName>
        <fullName evidence="1">Ribonuclease H1 N-terminal domain-containing protein</fullName>
    </recommendedName>
</protein>
<sequence length="161" mass="17614">MAQLPTSTTTSSSATTELEALVELVSRLAIASSEATRLATELQSKLPAALALRSATSHTWIRGSARTPTEVEQQYPEGSGEVWYVVIRGREPGFYRTPEDADAQIKGVPHQYSKKKTSRREATLFYRDNYIASVNHDRAPSPGTGPLGVQKWIEVPQGTVV</sequence>